<feature type="domain" description="Coenzyme F420:L-glutamate ligase-like" evidence="9">
    <location>
        <begin position="11"/>
        <end position="226"/>
    </location>
</feature>
<feature type="binding site" evidence="8">
    <location>
        <position position="118"/>
    </location>
    <ligand>
        <name>GTP</name>
        <dbReference type="ChEBI" id="CHEBI:37565"/>
    </ligand>
</feature>
<comment type="catalytic activity">
    <reaction evidence="8">
        <text>oxidized coenzyme F420-0 + GTP + L-glutamate = oxidized coenzyme F420-1 + GDP + phosphate + H(+)</text>
        <dbReference type="Rhea" id="RHEA:30555"/>
        <dbReference type="ChEBI" id="CHEBI:15378"/>
        <dbReference type="ChEBI" id="CHEBI:29985"/>
        <dbReference type="ChEBI" id="CHEBI:37565"/>
        <dbReference type="ChEBI" id="CHEBI:43474"/>
        <dbReference type="ChEBI" id="CHEBI:58189"/>
        <dbReference type="ChEBI" id="CHEBI:59907"/>
        <dbReference type="ChEBI" id="CHEBI:59920"/>
        <dbReference type="EC" id="6.3.2.31"/>
    </reaction>
</comment>
<dbReference type="InterPro" id="IPR008225">
    <property type="entry name" value="F420-0_g-glutamyl_ligase"/>
</dbReference>
<keyword evidence="2 8" id="KW-0479">Metal-binding</keyword>
<dbReference type="HAMAP" id="MF_01258">
    <property type="entry name" value="F420_ligase_CofE"/>
    <property type="match status" value="1"/>
</dbReference>
<feature type="binding site" evidence="8">
    <location>
        <position position="157"/>
    </location>
    <ligand>
        <name>a divalent metal cation</name>
        <dbReference type="ChEBI" id="CHEBI:60240"/>
        <label>2</label>
    </ligand>
</feature>
<keyword evidence="4 8" id="KW-0460">Magnesium</keyword>
<evidence type="ECO:0000256" key="4">
    <source>
        <dbReference type="ARBA" id="ARBA00022842"/>
    </source>
</evidence>
<proteinExistence type="inferred from homology"/>
<dbReference type="EMBL" id="QREL01000001">
    <property type="protein sequence ID" value="REE28342.1"/>
    <property type="molecule type" value="Genomic_DNA"/>
</dbReference>
<evidence type="ECO:0000256" key="6">
    <source>
        <dbReference type="ARBA" id="ARBA00023134"/>
    </source>
</evidence>
<dbReference type="Pfam" id="PF01996">
    <property type="entry name" value="F420_ligase"/>
    <property type="match status" value="1"/>
</dbReference>
<keyword evidence="5 8" id="KW-0630">Potassium</keyword>
<dbReference type="EC" id="6.3.2.34" evidence="8"/>
<evidence type="ECO:0000256" key="2">
    <source>
        <dbReference type="ARBA" id="ARBA00022723"/>
    </source>
</evidence>
<dbReference type="GO" id="GO:0052645">
    <property type="term" value="P:F420-0 metabolic process"/>
    <property type="evidence" value="ECO:0007669"/>
    <property type="project" value="UniProtKB-UniRule"/>
</dbReference>
<evidence type="ECO:0000259" key="9">
    <source>
        <dbReference type="Pfam" id="PF01996"/>
    </source>
</evidence>
<keyword evidence="6 8" id="KW-0342">GTP-binding</keyword>
<dbReference type="GO" id="GO:0052618">
    <property type="term" value="F:coenzyme F420-0:L-glutamate ligase activity"/>
    <property type="evidence" value="ECO:0007669"/>
    <property type="project" value="UniProtKB-UniRule"/>
</dbReference>
<dbReference type="InterPro" id="IPR002847">
    <property type="entry name" value="F420-0_gamma-glut_ligase-dom"/>
</dbReference>
<comment type="similarity">
    <text evidence="8">Belongs to the CofE family.</text>
</comment>
<comment type="catalytic activity">
    <reaction evidence="8">
        <text>oxidized coenzyme F420-1 + GTP + L-glutamate = oxidized coenzyme F420-2 + GDP + phosphate + H(+)</text>
        <dbReference type="Rhea" id="RHEA:30523"/>
        <dbReference type="ChEBI" id="CHEBI:15378"/>
        <dbReference type="ChEBI" id="CHEBI:29985"/>
        <dbReference type="ChEBI" id="CHEBI:37565"/>
        <dbReference type="ChEBI" id="CHEBI:43474"/>
        <dbReference type="ChEBI" id="CHEBI:57922"/>
        <dbReference type="ChEBI" id="CHEBI:58189"/>
        <dbReference type="ChEBI" id="CHEBI:59920"/>
        <dbReference type="EC" id="6.3.2.34"/>
    </reaction>
</comment>
<name>A0A371NCZ0_9EURY</name>
<keyword evidence="11" id="KW-1185">Reference proteome</keyword>
<dbReference type="PANTHER" id="PTHR47917:SF1">
    <property type="entry name" value="COENZYME F420:L-GLUTAMATE LIGASE"/>
    <property type="match status" value="1"/>
</dbReference>
<feature type="binding site" evidence="8">
    <location>
        <position position="50"/>
    </location>
    <ligand>
        <name>GTP</name>
        <dbReference type="ChEBI" id="CHEBI:37565"/>
    </ligand>
</feature>
<dbReference type="UniPathway" id="UPA00071"/>
<dbReference type="GO" id="GO:0005525">
    <property type="term" value="F:GTP binding"/>
    <property type="evidence" value="ECO:0007669"/>
    <property type="project" value="UniProtKB-KW"/>
</dbReference>
<comment type="subunit">
    <text evidence="8">Homodimer.</text>
</comment>
<keyword evidence="7 8" id="KW-0464">Manganese</keyword>
<dbReference type="NCBIfam" id="NF009809">
    <property type="entry name" value="PRK13293.1"/>
    <property type="match status" value="1"/>
</dbReference>
<dbReference type="RefSeq" id="WP_115892027.1">
    <property type="nucleotide sequence ID" value="NZ_QREL01000001.1"/>
</dbReference>
<feature type="binding site" evidence="8">
    <location>
        <position position="214"/>
    </location>
    <ligand>
        <name>a divalent metal cation</name>
        <dbReference type="ChEBI" id="CHEBI:60240"/>
        <label>2</label>
    </ligand>
</feature>
<evidence type="ECO:0000313" key="11">
    <source>
        <dbReference type="Proteomes" id="UP000256864"/>
    </source>
</evidence>
<dbReference type="InterPro" id="IPR023659">
    <property type="entry name" value="F420_ligase_CofE_arc"/>
</dbReference>
<protein>
    <recommendedName>
        <fullName evidence="8">Coenzyme F420:L-glutamate ligase</fullName>
        <ecNumber evidence="8">6.3.2.31</ecNumber>
        <ecNumber evidence="8">6.3.2.34</ecNumber>
    </recommendedName>
    <alternativeName>
        <fullName evidence="8">Coenzyme F420-0:L-glutamate ligase</fullName>
    </alternativeName>
    <alternativeName>
        <fullName evidence="8">Coenzyme F420-1:gamma-L-glutamate ligase</fullName>
    </alternativeName>
</protein>
<dbReference type="PANTHER" id="PTHR47917">
    <property type="match status" value="1"/>
</dbReference>
<comment type="function">
    <text evidence="8">Catalyzes the GTP-dependent successive addition of two or more gamma-linked L-glutamates to the L-lactyl phosphodiester of 7,8-didemethyl-8-hydroxy-5-deazariboflavin (F420-0) to form coenzyme F420-0-glutamyl-glutamate (F420-2) or polyglutamated F420 derivatives.</text>
</comment>
<organism evidence="10 11">
    <name type="scientific">Methanothermobacter defluvii</name>
    <dbReference type="NCBI Taxonomy" id="49339"/>
    <lineage>
        <taxon>Archaea</taxon>
        <taxon>Methanobacteriati</taxon>
        <taxon>Methanobacteriota</taxon>
        <taxon>Methanomada group</taxon>
        <taxon>Methanobacteria</taxon>
        <taxon>Methanobacteriales</taxon>
        <taxon>Methanobacteriaceae</taxon>
        <taxon>Methanothermobacter</taxon>
    </lineage>
</organism>
<dbReference type="Gene3D" id="3.30.1330.100">
    <property type="entry name" value="CofE-like"/>
    <property type="match status" value="1"/>
</dbReference>
<evidence type="ECO:0000256" key="3">
    <source>
        <dbReference type="ARBA" id="ARBA00022741"/>
    </source>
</evidence>
<feature type="binding site" evidence="8">
    <location>
        <position position="156"/>
    </location>
    <ligand>
        <name>a divalent metal cation</name>
        <dbReference type="ChEBI" id="CHEBI:60240"/>
        <label>1</label>
    </ligand>
</feature>
<evidence type="ECO:0000256" key="7">
    <source>
        <dbReference type="ARBA" id="ARBA00023211"/>
    </source>
</evidence>
<feature type="binding site" evidence="8">
    <location>
        <begin position="212"/>
        <end position="219"/>
    </location>
    <ligand>
        <name>GTP</name>
        <dbReference type="ChEBI" id="CHEBI:37565"/>
    </ligand>
</feature>
<feature type="binding site" evidence="8">
    <location>
        <begin position="45"/>
        <end position="46"/>
    </location>
    <ligand>
        <name>GTP</name>
        <dbReference type="ChEBI" id="CHEBI:37565"/>
    </ligand>
</feature>
<comment type="cofactor">
    <cofactor evidence="8">
        <name>Mg(2+)</name>
        <dbReference type="ChEBI" id="CHEBI:18420"/>
    </cofactor>
    <cofactor evidence="8">
        <name>Mn(2+)</name>
        <dbReference type="ChEBI" id="CHEBI:29035"/>
    </cofactor>
    <text evidence="8">Binds 2 divalent metal cations per subunit. The ions could be magnesium and/or manganese.</text>
</comment>
<dbReference type="GO" id="GO:0046872">
    <property type="term" value="F:metal ion binding"/>
    <property type="evidence" value="ECO:0007669"/>
    <property type="project" value="UniProtKB-KW"/>
</dbReference>
<dbReference type="Proteomes" id="UP000256864">
    <property type="component" value="Unassembled WGS sequence"/>
</dbReference>
<dbReference type="Gene3D" id="3.90.1660.10">
    <property type="entry name" value="CofE-like domain"/>
    <property type="match status" value="1"/>
</dbReference>
<evidence type="ECO:0000256" key="5">
    <source>
        <dbReference type="ARBA" id="ARBA00022958"/>
    </source>
</evidence>
<dbReference type="NCBIfam" id="TIGR01916">
    <property type="entry name" value="F420_cofE"/>
    <property type="match status" value="1"/>
</dbReference>
<dbReference type="AlphaFoldDB" id="A0A371NCZ0"/>
<evidence type="ECO:0000256" key="8">
    <source>
        <dbReference type="HAMAP-Rule" id="MF_01258"/>
    </source>
</evidence>
<keyword evidence="1 8" id="KW-0436">Ligase</keyword>
<keyword evidence="3 8" id="KW-0547">Nucleotide-binding</keyword>
<comment type="cofactor">
    <cofactor evidence="8">
        <name>K(+)</name>
        <dbReference type="ChEBI" id="CHEBI:29103"/>
    </cofactor>
    <text evidence="8">Monovalent cation. The ion could be potassium.</text>
</comment>
<accession>A0A371NCZ0</accession>
<gene>
    <name evidence="8" type="primary">cofE</name>
    <name evidence="10" type="ORF">C7452_0350</name>
</gene>
<sequence>MGITLIGVEGMPLVGEGDDIAYLIIKALNEGGENLLDGDIIVIAETVVSKAEGNTIDLEGIEPSPEALDIAERTGKDPSLVEAILGESSEIIRVGHDFIVSETRHGFVCANAGIDESNVDDGLATPLPRDPDGSAERILQTLQEATGRELAVIISDTQGRPFREGAVGVAVGVAGLSPIWDRKGERDLYGRSLQTTRVAVADELAAAASLVMGQADEGVPAVIIRGYPWKHLRSAGSVKSLLRPRELDVFRD</sequence>
<feature type="binding site" evidence="8">
    <location>
        <begin position="11"/>
        <end position="14"/>
    </location>
    <ligand>
        <name>GTP</name>
        <dbReference type="ChEBI" id="CHEBI:37565"/>
    </ligand>
</feature>
<dbReference type="EC" id="6.3.2.31" evidence="8"/>
<feature type="binding site" evidence="8">
    <location>
        <position position="115"/>
    </location>
    <ligand>
        <name>a divalent metal cation</name>
        <dbReference type="ChEBI" id="CHEBI:60240"/>
        <label>1</label>
    </ligand>
</feature>
<dbReference type="GO" id="GO:0052619">
    <property type="term" value="F:coenzyme F420-1:gamma-L-glutamate ligase activity"/>
    <property type="evidence" value="ECO:0007669"/>
    <property type="project" value="UniProtKB-UniRule"/>
</dbReference>
<comment type="caution">
    <text evidence="10">The sequence shown here is derived from an EMBL/GenBank/DDBJ whole genome shotgun (WGS) entry which is preliminary data.</text>
</comment>
<comment type="pathway">
    <text evidence="8">Cofactor biosynthesis; coenzyme F420 biosynthesis.</text>
</comment>
<reference evidence="10 11" key="1">
    <citation type="submission" date="2018-07" db="EMBL/GenBank/DDBJ databases">
        <title>Genomic Encyclopedia of Type Strains, Phase IV (KMG-IV): sequencing the most valuable type-strain genomes for metagenomic binning, comparative biology and taxonomic classification.</title>
        <authorList>
            <person name="Goeker M."/>
        </authorList>
    </citation>
    <scope>NUCLEOTIDE SEQUENCE [LARGE SCALE GENOMIC DNA]</scope>
    <source>
        <strain evidence="10 11">DSM 7466</strain>
    </source>
</reference>
<evidence type="ECO:0000313" key="10">
    <source>
        <dbReference type="EMBL" id="REE28342.1"/>
    </source>
</evidence>
<dbReference type="SUPFAM" id="SSF144010">
    <property type="entry name" value="CofE-like"/>
    <property type="match status" value="1"/>
</dbReference>
<evidence type="ECO:0000256" key="1">
    <source>
        <dbReference type="ARBA" id="ARBA00022598"/>
    </source>
</evidence>